<protein>
    <submittedName>
        <fullName evidence="1">Uncharacterized protein</fullName>
    </submittedName>
</protein>
<evidence type="ECO:0000313" key="1">
    <source>
        <dbReference type="EMBL" id="TCP05720.1"/>
    </source>
</evidence>
<dbReference type="RefSeq" id="WP_132644702.1">
    <property type="nucleotide sequence ID" value="NZ_NRRI01000002.1"/>
</dbReference>
<evidence type="ECO:0000313" key="2">
    <source>
        <dbReference type="Proteomes" id="UP000295106"/>
    </source>
</evidence>
<gene>
    <name evidence="1" type="ORF">EV684_101594</name>
</gene>
<name>A0A4R2MG46_RUBGE</name>
<organism evidence="1 2">
    <name type="scientific">Rubrivivax gelatinosus</name>
    <name type="common">Rhodocyclus gelatinosus</name>
    <name type="synonym">Rhodopseudomonas gelatinosa</name>
    <dbReference type="NCBI Taxonomy" id="28068"/>
    <lineage>
        <taxon>Bacteria</taxon>
        <taxon>Pseudomonadati</taxon>
        <taxon>Pseudomonadota</taxon>
        <taxon>Betaproteobacteria</taxon>
        <taxon>Burkholderiales</taxon>
        <taxon>Sphaerotilaceae</taxon>
        <taxon>Rubrivivax</taxon>
    </lineage>
</organism>
<dbReference type="EMBL" id="SLXD01000001">
    <property type="protein sequence ID" value="TCP05720.1"/>
    <property type="molecule type" value="Genomic_DNA"/>
</dbReference>
<accession>A0A4R2MG46</accession>
<comment type="caution">
    <text evidence="1">The sequence shown here is derived from an EMBL/GenBank/DDBJ whole genome shotgun (WGS) entry which is preliminary data.</text>
</comment>
<proteinExistence type="predicted"/>
<dbReference type="AlphaFoldDB" id="A0A4R2MG46"/>
<reference evidence="1 2" key="1">
    <citation type="submission" date="2019-03" db="EMBL/GenBank/DDBJ databases">
        <title>Genomic Encyclopedia of Type Strains, Phase IV (KMG-IV): sequencing the most valuable type-strain genomes for metagenomic binning, comparative biology and taxonomic classification.</title>
        <authorList>
            <person name="Goeker M."/>
        </authorList>
    </citation>
    <scope>NUCLEOTIDE SEQUENCE [LARGE SCALE GENOMIC DNA]</scope>
    <source>
        <strain evidence="1 2">DSM 1709</strain>
    </source>
</reference>
<sequence length="68" mass="7392">MHLALVHSSPAAAAAMPGPALQRYAVVHVDDDGRRRAYSELAPSARAAEDRAVDRFGLPRLLRAWRAS</sequence>
<dbReference type="Proteomes" id="UP000295106">
    <property type="component" value="Unassembled WGS sequence"/>
</dbReference>